<gene>
    <name evidence="2" type="ORF">FJU31_00700</name>
</gene>
<evidence type="ECO:0000259" key="1">
    <source>
        <dbReference type="SMART" id="SM00986"/>
    </source>
</evidence>
<proteinExistence type="predicted"/>
<evidence type="ECO:0000313" key="2">
    <source>
        <dbReference type="EMBL" id="KAA9004402.1"/>
    </source>
</evidence>
<dbReference type="InterPro" id="IPR005122">
    <property type="entry name" value="Uracil-DNA_glycosylase-like"/>
</dbReference>
<organism evidence="2 3">
    <name type="scientific">Stenotrophomonas cyclobalanopsidis</name>
    <dbReference type="NCBI Taxonomy" id="2771362"/>
    <lineage>
        <taxon>Bacteria</taxon>
        <taxon>Pseudomonadati</taxon>
        <taxon>Pseudomonadota</taxon>
        <taxon>Gammaproteobacteria</taxon>
        <taxon>Lysobacterales</taxon>
        <taxon>Lysobacteraceae</taxon>
        <taxon>Stenotrophomonas</taxon>
    </lineage>
</organism>
<dbReference type="InterPro" id="IPR026353">
    <property type="entry name" value="Hypoxan-DNA_Glyclase"/>
</dbReference>
<dbReference type="Pfam" id="PF03167">
    <property type="entry name" value="UDG"/>
    <property type="match status" value="1"/>
</dbReference>
<dbReference type="RefSeq" id="WP_150453071.1">
    <property type="nucleotide sequence ID" value="NZ_VYKI01000001.1"/>
</dbReference>
<comment type="caution">
    <text evidence="2">The sequence shown here is derived from an EMBL/GenBank/DDBJ whole genome shotgun (WGS) entry which is preliminary data.</text>
</comment>
<dbReference type="GO" id="GO:0033958">
    <property type="term" value="F:DNA-deoxyinosine glycosylase activity"/>
    <property type="evidence" value="ECO:0007669"/>
    <property type="project" value="UniProtKB-EC"/>
</dbReference>
<name>A0ABQ6T5R2_9GAMM</name>
<keyword evidence="2" id="KW-0326">Glycosidase</keyword>
<feature type="domain" description="Uracil-DNA glycosylase-like" evidence="1">
    <location>
        <begin position="11"/>
        <end position="167"/>
    </location>
</feature>
<dbReference type="EC" id="3.2.2.15" evidence="2"/>
<dbReference type="InterPro" id="IPR036895">
    <property type="entry name" value="Uracil-DNA_glycosylase-like_sf"/>
</dbReference>
<dbReference type="SMART" id="SM00987">
    <property type="entry name" value="UreE_C"/>
    <property type="match status" value="1"/>
</dbReference>
<reference evidence="2 3" key="1">
    <citation type="journal article" date="2020" name="Antonie Van Leeuwenhoek">
        <title>Stenotrophomonas cyclobalanopsidis sp. nov., isolated from the leaf spot disease of Cyclobalanopsis patelliformis.</title>
        <authorList>
            <person name="Bian D.R."/>
            <person name="Xue H."/>
            <person name="Piao C.G."/>
            <person name="Li Y."/>
        </authorList>
    </citation>
    <scope>NUCLEOTIDE SEQUENCE [LARGE SCALE GENOMIC DNA]</scope>
    <source>
        <strain evidence="2 3">TPQG1-4</strain>
    </source>
</reference>
<sequence>MSGDALCIGLPAHVDRDCRVLVLGSMPGVASLQEQQYYAHPRNRFWPLLGDLCGFDPALAYEARLRALANAGVGLWDVIGQCERRGSLDADIVRGSEVPNALPALITGLPRLRLVACNGGAAWQALQRWVVPDLAATPALLALPSTSPANAAWSLPRLRQAWQPLADALAT</sequence>
<dbReference type="Proteomes" id="UP000326367">
    <property type="component" value="Unassembled WGS sequence"/>
</dbReference>
<dbReference type="EMBL" id="VYKI01000001">
    <property type="protein sequence ID" value="KAA9004402.1"/>
    <property type="molecule type" value="Genomic_DNA"/>
</dbReference>
<keyword evidence="2" id="KW-0378">Hydrolase</keyword>
<protein>
    <submittedName>
        <fullName evidence="2">DNA-deoxyinosine glycosylase</fullName>
        <ecNumber evidence="2">3.2.2.15</ecNumber>
    </submittedName>
</protein>
<dbReference type="Gene3D" id="3.40.470.10">
    <property type="entry name" value="Uracil-DNA glycosylase-like domain"/>
    <property type="match status" value="1"/>
</dbReference>
<dbReference type="NCBIfam" id="TIGR04274">
    <property type="entry name" value="hypoxanDNAglyco"/>
    <property type="match status" value="1"/>
</dbReference>
<dbReference type="SMART" id="SM00986">
    <property type="entry name" value="UDG"/>
    <property type="match status" value="1"/>
</dbReference>
<dbReference type="CDD" id="cd10032">
    <property type="entry name" value="UDG-F6_HDG"/>
    <property type="match status" value="1"/>
</dbReference>
<keyword evidence="3" id="KW-1185">Reference proteome</keyword>
<evidence type="ECO:0000313" key="3">
    <source>
        <dbReference type="Proteomes" id="UP000326367"/>
    </source>
</evidence>
<accession>A0ABQ6T5R2</accession>
<dbReference type="SUPFAM" id="SSF52141">
    <property type="entry name" value="Uracil-DNA glycosylase-like"/>
    <property type="match status" value="1"/>
</dbReference>